<proteinExistence type="predicted"/>
<dbReference type="Proteomes" id="UP000257109">
    <property type="component" value="Unassembled WGS sequence"/>
</dbReference>
<keyword evidence="1" id="KW-0433">Leucine-rich repeat</keyword>
<dbReference type="OrthoDB" id="1935419at2759"/>
<dbReference type="SMART" id="SM00255">
    <property type="entry name" value="TIR"/>
    <property type="match status" value="1"/>
</dbReference>
<dbReference type="PRINTS" id="PR00364">
    <property type="entry name" value="DISEASERSIST"/>
</dbReference>
<dbReference type="Pfam" id="PF01582">
    <property type="entry name" value="TIR"/>
    <property type="match status" value="1"/>
</dbReference>
<accession>A0A371FB31</accession>
<dbReference type="GO" id="GO:0043531">
    <property type="term" value="F:ADP binding"/>
    <property type="evidence" value="ECO:0007669"/>
    <property type="project" value="InterPro"/>
</dbReference>
<dbReference type="AlphaFoldDB" id="A0A371FB31"/>
<dbReference type="PANTHER" id="PTHR11017:SF271">
    <property type="entry name" value="DISEASE RESISTANCE PROTEIN (TIR-NBS-LRR CLASS) FAMILY"/>
    <property type="match status" value="1"/>
</dbReference>
<dbReference type="SUPFAM" id="SSF52200">
    <property type="entry name" value="Toll/Interleukin receptor TIR domain"/>
    <property type="match status" value="1"/>
</dbReference>
<comment type="caution">
    <text evidence="6">The sequence shown here is derived from an EMBL/GenBank/DDBJ whole genome shotgun (WGS) entry which is preliminary data.</text>
</comment>
<dbReference type="EMBL" id="QJKJ01009872">
    <property type="protein sequence ID" value="RDX75333.1"/>
    <property type="molecule type" value="Genomic_DNA"/>
</dbReference>
<protein>
    <submittedName>
        <fullName evidence="6">TMV resistance protein N</fullName>
    </submittedName>
</protein>
<dbReference type="InterPro" id="IPR000157">
    <property type="entry name" value="TIR_dom"/>
</dbReference>
<evidence type="ECO:0000256" key="1">
    <source>
        <dbReference type="ARBA" id="ARBA00022614"/>
    </source>
</evidence>
<dbReference type="InterPro" id="IPR058192">
    <property type="entry name" value="WHD_ROQ1-like"/>
</dbReference>
<name>A0A371FB31_MUCPR</name>
<sequence>MSSFSTFSLNPDFEIGEARYMLDDDYRELPREITMNKRIFEVFLSFRGEDTRASFVSHLHASLRNAGIIVFMDDHSLPRGDEISHSLSRAIEQSECSVVVFSRNYAESGWCMKELEKIMKCNRTIGQVVVPVFYDVNPSDVRYQTGEFGKGFEKLQTRISTKREMSRYRRIRSNKLNRDLERERKSKILLEAAALAGHVVPNFRNESEAIKNIVENVTRLLDKTELFIAHNPVGVESRVQDIIHLLDHKSSNDVLLLGIWGMGGIGKTTLAKAIYNKIGRNFEGRSFLAHIREVWGQYTGRVHLQEQLLFDIYKGKKIVLPNIELGKNVLKKRLRQKKVLLVLDDVNELDQLNALCGSQTWFGSGSRIIITTRDKDVFRGKKVNKIYKMKEMDEGESIELFSWHAFKQASPIEDFVELSTDVIRYSSGLPLALEVLGSYLFDMKETEWKCTLEKLKRIPNDQVQKKLKISYDGLSDDTEREIFLDIACFFIGMDRNDVIHILNDCGLFAENGIRILVERSLVIVDEKNKLGMHDLLRDMGREIIRAKSPKEPEERSRLWFEEDVLD</sequence>
<dbReference type="InterPro" id="IPR002182">
    <property type="entry name" value="NB-ARC"/>
</dbReference>
<feature type="non-terminal residue" evidence="6">
    <location>
        <position position="566"/>
    </location>
</feature>
<evidence type="ECO:0000313" key="6">
    <source>
        <dbReference type="EMBL" id="RDX75333.1"/>
    </source>
</evidence>
<keyword evidence="7" id="KW-1185">Reference proteome</keyword>
<feature type="domain" description="TIR" evidence="5">
    <location>
        <begin position="38"/>
        <end position="221"/>
    </location>
</feature>
<evidence type="ECO:0000256" key="2">
    <source>
        <dbReference type="ARBA" id="ARBA00022737"/>
    </source>
</evidence>
<evidence type="ECO:0000313" key="7">
    <source>
        <dbReference type="Proteomes" id="UP000257109"/>
    </source>
</evidence>
<organism evidence="6 7">
    <name type="scientific">Mucuna pruriens</name>
    <name type="common">Velvet bean</name>
    <name type="synonym">Dolichos pruriens</name>
    <dbReference type="NCBI Taxonomy" id="157652"/>
    <lineage>
        <taxon>Eukaryota</taxon>
        <taxon>Viridiplantae</taxon>
        <taxon>Streptophyta</taxon>
        <taxon>Embryophyta</taxon>
        <taxon>Tracheophyta</taxon>
        <taxon>Spermatophyta</taxon>
        <taxon>Magnoliopsida</taxon>
        <taxon>eudicotyledons</taxon>
        <taxon>Gunneridae</taxon>
        <taxon>Pentapetalae</taxon>
        <taxon>rosids</taxon>
        <taxon>fabids</taxon>
        <taxon>Fabales</taxon>
        <taxon>Fabaceae</taxon>
        <taxon>Papilionoideae</taxon>
        <taxon>50 kb inversion clade</taxon>
        <taxon>NPAAA clade</taxon>
        <taxon>indigoferoid/millettioid clade</taxon>
        <taxon>Phaseoleae</taxon>
        <taxon>Mucuna</taxon>
    </lineage>
</organism>
<dbReference type="Pfam" id="PF00931">
    <property type="entry name" value="NB-ARC"/>
    <property type="match status" value="1"/>
</dbReference>
<keyword evidence="3" id="KW-0611">Plant defense</keyword>
<dbReference type="Gene3D" id="3.40.50.10140">
    <property type="entry name" value="Toll/interleukin-1 receptor homology (TIR) domain"/>
    <property type="match status" value="1"/>
</dbReference>
<dbReference type="InterPro" id="IPR035897">
    <property type="entry name" value="Toll_tir_struct_dom_sf"/>
</dbReference>
<dbReference type="PANTHER" id="PTHR11017">
    <property type="entry name" value="LEUCINE-RICH REPEAT-CONTAINING PROTEIN"/>
    <property type="match status" value="1"/>
</dbReference>
<dbReference type="Gene3D" id="1.10.8.430">
    <property type="entry name" value="Helical domain of apoptotic protease-activating factors"/>
    <property type="match status" value="1"/>
</dbReference>
<reference evidence="6" key="1">
    <citation type="submission" date="2018-05" db="EMBL/GenBank/DDBJ databases">
        <title>Draft genome of Mucuna pruriens seed.</title>
        <authorList>
            <person name="Nnadi N.E."/>
            <person name="Vos R."/>
            <person name="Hasami M.H."/>
            <person name="Devisetty U.K."/>
            <person name="Aguiy J.C."/>
        </authorList>
    </citation>
    <scope>NUCLEOTIDE SEQUENCE [LARGE SCALE GENOMIC DNA]</scope>
    <source>
        <strain evidence="6">JCA_2017</strain>
    </source>
</reference>
<gene>
    <name evidence="6" type="primary">N</name>
    <name evidence="6" type="ORF">CR513_44798</name>
</gene>
<feature type="non-terminal residue" evidence="6">
    <location>
        <position position="1"/>
    </location>
</feature>
<dbReference type="FunFam" id="3.40.50.10140:FF:000007">
    <property type="entry name" value="Disease resistance protein (TIR-NBS-LRR class)"/>
    <property type="match status" value="1"/>
</dbReference>
<dbReference type="InterPro" id="IPR036390">
    <property type="entry name" value="WH_DNA-bd_sf"/>
</dbReference>
<evidence type="ECO:0000256" key="3">
    <source>
        <dbReference type="ARBA" id="ARBA00022821"/>
    </source>
</evidence>
<evidence type="ECO:0000259" key="5">
    <source>
        <dbReference type="PROSITE" id="PS50104"/>
    </source>
</evidence>
<dbReference type="GO" id="GO:0007165">
    <property type="term" value="P:signal transduction"/>
    <property type="evidence" value="ECO:0007669"/>
    <property type="project" value="InterPro"/>
</dbReference>
<dbReference type="GO" id="GO:0006952">
    <property type="term" value="P:defense response"/>
    <property type="evidence" value="ECO:0007669"/>
    <property type="project" value="UniProtKB-KW"/>
</dbReference>
<keyword evidence="4" id="KW-0520">NAD</keyword>
<dbReference type="Gene3D" id="3.40.50.300">
    <property type="entry name" value="P-loop containing nucleotide triphosphate hydrolases"/>
    <property type="match status" value="1"/>
</dbReference>
<dbReference type="InterPro" id="IPR027417">
    <property type="entry name" value="P-loop_NTPase"/>
</dbReference>
<keyword evidence="2" id="KW-0677">Repeat</keyword>
<evidence type="ECO:0000256" key="4">
    <source>
        <dbReference type="ARBA" id="ARBA00023027"/>
    </source>
</evidence>
<dbReference type="InterPro" id="IPR042197">
    <property type="entry name" value="Apaf_helical"/>
</dbReference>
<dbReference type="SUPFAM" id="SSF52540">
    <property type="entry name" value="P-loop containing nucleoside triphosphate hydrolases"/>
    <property type="match status" value="1"/>
</dbReference>
<dbReference type="PROSITE" id="PS50104">
    <property type="entry name" value="TIR"/>
    <property type="match status" value="1"/>
</dbReference>
<dbReference type="InterPro" id="IPR044974">
    <property type="entry name" value="Disease_R_plants"/>
</dbReference>
<dbReference type="Pfam" id="PF23282">
    <property type="entry name" value="WHD_ROQ1"/>
    <property type="match status" value="1"/>
</dbReference>
<dbReference type="SUPFAM" id="SSF46785">
    <property type="entry name" value="Winged helix' DNA-binding domain"/>
    <property type="match status" value="1"/>
</dbReference>